<accession>A0A6G0WZG8</accession>
<dbReference type="Pfam" id="PF21789">
    <property type="entry name" value="TNP-like_RNaseH_C"/>
    <property type="match status" value="1"/>
</dbReference>
<dbReference type="GO" id="GO:0008270">
    <property type="term" value="F:zinc ion binding"/>
    <property type="evidence" value="ECO:0007669"/>
    <property type="project" value="UniProtKB-KW"/>
</dbReference>
<proteinExistence type="predicted"/>
<comment type="caution">
    <text evidence="7">The sequence shown here is derived from an EMBL/GenBank/DDBJ whole genome shotgun (WGS) entry which is preliminary data.</text>
</comment>
<dbReference type="AlphaFoldDB" id="A0A6G0WZG8"/>
<keyword evidence="3" id="KW-0862">Zinc</keyword>
<dbReference type="SMART" id="SM00692">
    <property type="entry name" value="DM3"/>
    <property type="match status" value="1"/>
</dbReference>
<dbReference type="InterPro" id="IPR006612">
    <property type="entry name" value="THAP_Znf"/>
</dbReference>
<keyword evidence="8" id="KW-1185">Reference proteome</keyword>
<dbReference type="SMART" id="SM00980">
    <property type="entry name" value="THAP"/>
    <property type="match status" value="1"/>
</dbReference>
<sequence>MFLFPVSVPPIREKWNQFVLQNSLNLYNIKKHSVLCSAHFHPSSFLKNNNKIKFLKKNAAPTLIVSRVKSGRNDYSEIVVSAPELNLVEQQANSSSFEVQRKLVKNSRFQQDLETTAESEQSSSLNNSITNKQRNSKASFLAACKINTNDTSRRQFLKRGSRQLNNEIQLKNKLMMQMICYWNLLENIKTELPIGQKKNLGKKVPKKYSPEVRHNFSNDKSEVAVFLDPAHMIKLIRNAFFKKKKLFLDGNNKIIDFDYVRKLFLLQKKKGSHLANKLRKQHIFFYKQKMKMKLATQLFSQSVTDALKFCKNSLHLKECYEADPTIKFIEMFNNGFHILNSRSIHSVGYKKALYAYNIRDISEFSKHFITYIQELKLKEANNEFVPVLESSRKTGFLGFIMDHLELFFGNVRSLGGHNNNPTTQFQSAYKKLVIRINDIQSFNSGNCISLEDIDILHYSSADPIKTINSFVVHKLTSTLHCDKGGNIGGLTYPSEDVILTCLHTEKILRSENYQNKAINTFKVQTIVLNHFLFNQTLFESIKSHSADAKSPLSDHVTLLINLKKQNEHPSLRTWYNKLILFRGQ</sequence>
<evidence type="ECO:0000256" key="5">
    <source>
        <dbReference type="PROSITE-ProRule" id="PRU00309"/>
    </source>
</evidence>
<dbReference type="InterPro" id="IPR048367">
    <property type="entry name" value="TNP-like_RNaseH_C"/>
</dbReference>
<reference evidence="7 8" key="1">
    <citation type="submission" date="2019-08" db="EMBL/GenBank/DDBJ databases">
        <title>Whole genome of Aphis craccivora.</title>
        <authorList>
            <person name="Voronova N.V."/>
            <person name="Shulinski R.S."/>
            <person name="Bandarenka Y.V."/>
            <person name="Zhorov D.G."/>
            <person name="Warner D."/>
        </authorList>
    </citation>
    <scope>NUCLEOTIDE SEQUENCE [LARGE SCALE GENOMIC DNA]</scope>
    <source>
        <strain evidence="7">180601</strain>
        <tissue evidence="7">Whole Body</tissue>
    </source>
</reference>
<evidence type="ECO:0000256" key="3">
    <source>
        <dbReference type="ARBA" id="ARBA00022833"/>
    </source>
</evidence>
<keyword evidence="4 5" id="KW-0238">DNA-binding</keyword>
<dbReference type="OrthoDB" id="6491412at2759"/>
<evidence type="ECO:0000256" key="2">
    <source>
        <dbReference type="ARBA" id="ARBA00022771"/>
    </source>
</evidence>
<dbReference type="PANTHER" id="PTHR47577">
    <property type="entry name" value="THAP DOMAIN-CONTAINING PROTEIN 6"/>
    <property type="match status" value="1"/>
</dbReference>
<gene>
    <name evidence="7" type="ORF">FWK35_00027161</name>
</gene>
<protein>
    <submittedName>
        <fullName evidence="7">THAP-type domain-containing protein</fullName>
    </submittedName>
</protein>
<organism evidence="7 8">
    <name type="scientific">Aphis craccivora</name>
    <name type="common">Cowpea aphid</name>
    <dbReference type="NCBI Taxonomy" id="307492"/>
    <lineage>
        <taxon>Eukaryota</taxon>
        <taxon>Metazoa</taxon>
        <taxon>Ecdysozoa</taxon>
        <taxon>Arthropoda</taxon>
        <taxon>Hexapoda</taxon>
        <taxon>Insecta</taxon>
        <taxon>Pterygota</taxon>
        <taxon>Neoptera</taxon>
        <taxon>Paraneoptera</taxon>
        <taxon>Hemiptera</taxon>
        <taxon>Sternorrhyncha</taxon>
        <taxon>Aphidomorpha</taxon>
        <taxon>Aphidoidea</taxon>
        <taxon>Aphididae</taxon>
        <taxon>Aphidini</taxon>
        <taxon>Aphis</taxon>
        <taxon>Aphis</taxon>
    </lineage>
</organism>
<evidence type="ECO:0000313" key="7">
    <source>
        <dbReference type="EMBL" id="KAF0732914.1"/>
    </source>
</evidence>
<evidence type="ECO:0000256" key="1">
    <source>
        <dbReference type="ARBA" id="ARBA00022723"/>
    </source>
</evidence>
<dbReference type="EMBL" id="VUJU01008285">
    <property type="protein sequence ID" value="KAF0732914.1"/>
    <property type="molecule type" value="Genomic_DNA"/>
</dbReference>
<dbReference type="SUPFAM" id="SSF57716">
    <property type="entry name" value="Glucocorticoid receptor-like (DNA-binding domain)"/>
    <property type="match status" value="1"/>
</dbReference>
<dbReference type="PANTHER" id="PTHR47577:SF2">
    <property type="entry name" value="THAP DOMAIN CONTAINING 9"/>
    <property type="match status" value="1"/>
</dbReference>
<dbReference type="GO" id="GO:0003677">
    <property type="term" value="F:DNA binding"/>
    <property type="evidence" value="ECO:0007669"/>
    <property type="project" value="UniProtKB-UniRule"/>
</dbReference>
<evidence type="ECO:0000259" key="6">
    <source>
        <dbReference type="PROSITE" id="PS50950"/>
    </source>
</evidence>
<dbReference type="Pfam" id="PF05485">
    <property type="entry name" value="THAP"/>
    <property type="match status" value="1"/>
</dbReference>
<keyword evidence="2 5" id="KW-0863">Zinc-finger</keyword>
<dbReference type="Pfam" id="PF21788">
    <property type="entry name" value="TNP-like_GBD"/>
    <property type="match status" value="1"/>
</dbReference>
<feature type="domain" description="THAP-type" evidence="6">
    <location>
        <begin position="1"/>
        <end position="64"/>
    </location>
</feature>
<dbReference type="InterPro" id="IPR048366">
    <property type="entry name" value="TNP-like_GBD"/>
</dbReference>
<dbReference type="Proteomes" id="UP000478052">
    <property type="component" value="Unassembled WGS sequence"/>
</dbReference>
<name>A0A6G0WZG8_APHCR</name>
<dbReference type="PROSITE" id="PS50950">
    <property type="entry name" value="ZF_THAP"/>
    <property type="match status" value="1"/>
</dbReference>
<keyword evidence="1" id="KW-0479">Metal-binding</keyword>
<evidence type="ECO:0000256" key="4">
    <source>
        <dbReference type="ARBA" id="ARBA00023125"/>
    </source>
</evidence>
<evidence type="ECO:0000313" key="8">
    <source>
        <dbReference type="Proteomes" id="UP000478052"/>
    </source>
</evidence>